<feature type="compositionally biased region" description="Polar residues" evidence="18">
    <location>
        <begin position="370"/>
        <end position="387"/>
    </location>
</feature>
<keyword evidence="3" id="KW-0808">Transferase</keyword>
<feature type="compositionally biased region" description="Basic residues" evidence="18">
    <location>
        <begin position="314"/>
        <end position="330"/>
    </location>
</feature>
<dbReference type="Proteomes" id="UP000472277">
    <property type="component" value="Chromosome 37"/>
</dbReference>
<feature type="compositionally biased region" description="Polar residues" evidence="18">
    <location>
        <begin position="1890"/>
        <end position="1899"/>
    </location>
</feature>
<keyword evidence="4" id="KW-0949">S-adenosyl-L-methionine</keyword>
<feature type="region of interest" description="Disordered" evidence="18">
    <location>
        <begin position="79"/>
        <end position="214"/>
    </location>
</feature>
<feature type="region of interest" description="Disordered" evidence="18">
    <location>
        <begin position="787"/>
        <end position="820"/>
    </location>
</feature>
<dbReference type="SMART" id="SM00249">
    <property type="entry name" value="PHD"/>
    <property type="match status" value="4"/>
</dbReference>
<dbReference type="FunFam" id="3.30.40.10:FF:000394">
    <property type="entry name" value="Histone-lysine N-methyltransferase"/>
    <property type="match status" value="1"/>
</dbReference>
<reference evidence="24" key="2">
    <citation type="submission" date="2025-09" db="UniProtKB">
        <authorList>
            <consortium name="Ensembl"/>
        </authorList>
    </citation>
    <scope>IDENTIFICATION</scope>
</reference>
<dbReference type="GO" id="GO:0045893">
    <property type="term" value="P:positive regulation of DNA-templated transcription"/>
    <property type="evidence" value="ECO:0007669"/>
    <property type="project" value="TreeGrafter"/>
</dbReference>
<feature type="region of interest" description="Disordered" evidence="18">
    <location>
        <begin position="1766"/>
        <end position="1800"/>
    </location>
</feature>
<dbReference type="EC" id="2.1.1.364" evidence="15"/>
<dbReference type="InterPro" id="IPR034732">
    <property type="entry name" value="EPHD"/>
</dbReference>
<evidence type="ECO:0000256" key="8">
    <source>
        <dbReference type="ARBA" id="ARBA00022833"/>
    </source>
</evidence>
<evidence type="ECO:0000256" key="15">
    <source>
        <dbReference type="ARBA" id="ARBA00023620"/>
    </source>
</evidence>
<feature type="compositionally biased region" description="Basic and acidic residues" evidence="18">
    <location>
        <begin position="645"/>
        <end position="669"/>
    </location>
</feature>
<dbReference type="InterPro" id="IPR011011">
    <property type="entry name" value="Znf_FYVE_PHD"/>
</dbReference>
<dbReference type="PANTHER" id="PTHR45838:SF3">
    <property type="entry name" value="HISTONE-LYSINE N-METHYLTRANSFERASE 2B"/>
    <property type="match status" value="1"/>
</dbReference>
<feature type="compositionally biased region" description="Basic and acidic residues" evidence="18">
    <location>
        <begin position="1665"/>
        <end position="1675"/>
    </location>
</feature>
<feature type="domain" description="PHD-type" evidence="19">
    <location>
        <begin position="1277"/>
        <end position="1338"/>
    </location>
</feature>
<feature type="compositionally biased region" description="Basic and acidic residues" evidence="18">
    <location>
        <begin position="148"/>
        <end position="159"/>
    </location>
</feature>
<feature type="compositionally biased region" description="Polar residues" evidence="18">
    <location>
        <begin position="83"/>
        <end position="92"/>
    </location>
</feature>
<feature type="compositionally biased region" description="Basic residues" evidence="18">
    <location>
        <begin position="613"/>
        <end position="644"/>
    </location>
</feature>
<reference evidence="24" key="1">
    <citation type="submission" date="2025-08" db="UniProtKB">
        <authorList>
            <consortium name="Ensembl"/>
        </authorList>
    </citation>
    <scope>IDENTIFICATION</scope>
</reference>
<name>A0A673Z3M4_SALTR</name>
<dbReference type="SMART" id="SM00317">
    <property type="entry name" value="SET"/>
    <property type="match status" value="1"/>
</dbReference>
<dbReference type="PROSITE" id="PS50868">
    <property type="entry name" value="POST_SET"/>
    <property type="match status" value="1"/>
</dbReference>
<dbReference type="InterPro" id="IPR019787">
    <property type="entry name" value="Znf_PHD-finger"/>
</dbReference>
<evidence type="ECO:0000256" key="6">
    <source>
        <dbReference type="ARBA" id="ARBA00022737"/>
    </source>
</evidence>
<evidence type="ECO:0000259" key="21">
    <source>
        <dbReference type="PROSITE" id="PS50868"/>
    </source>
</evidence>
<feature type="compositionally biased region" description="Basic residues" evidence="18">
    <location>
        <begin position="498"/>
        <end position="513"/>
    </location>
</feature>
<dbReference type="Pfam" id="PF02008">
    <property type="entry name" value="zf-CXXC"/>
    <property type="match status" value="1"/>
</dbReference>
<keyword evidence="10" id="KW-0805">Transcription regulation</keyword>
<dbReference type="Gene3D" id="3.30.160.360">
    <property type="match status" value="1"/>
</dbReference>
<feature type="compositionally biased region" description="Polar residues" evidence="18">
    <location>
        <begin position="340"/>
        <end position="361"/>
    </location>
</feature>
<feature type="compositionally biased region" description="Polar residues" evidence="18">
    <location>
        <begin position="459"/>
        <end position="476"/>
    </location>
</feature>
<dbReference type="SUPFAM" id="SSF57903">
    <property type="entry name" value="FYVE/PHD zinc finger"/>
    <property type="match status" value="3"/>
</dbReference>
<keyword evidence="14" id="KW-0539">Nucleus</keyword>
<feature type="domain" description="PHD-type" evidence="19">
    <location>
        <begin position="1146"/>
        <end position="1195"/>
    </location>
</feature>
<evidence type="ECO:0000256" key="14">
    <source>
        <dbReference type="ARBA" id="ARBA00023242"/>
    </source>
</evidence>
<feature type="compositionally biased region" description="Basic and acidic residues" evidence="18">
    <location>
        <begin position="93"/>
        <end position="107"/>
    </location>
</feature>
<dbReference type="Ensembl" id="ENSSTUT00000042741.1">
    <property type="protein sequence ID" value="ENSSTUP00000040906.1"/>
    <property type="gene ID" value="ENSSTUG00000017312.1"/>
</dbReference>
<dbReference type="GO" id="GO:0003677">
    <property type="term" value="F:DNA binding"/>
    <property type="evidence" value="ECO:0007669"/>
    <property type="project" value="UniProtKB-KW"/>
</dbReference>
<dbReference type="CDD" id="cd15593">
    <property type="entry name" value="PHD3_KMT2B"/>
    <property type="match status" value="1"/>
</dbReference>
<dbReference type="GO" id="GO:0032259">
    <property type="term" value="P:methylation"/>
    <property type="evidence" value="ECO:0007669"/>
    <property type="project" value="UniProtKB-KW"/>
</dbReference>
<dbReference type="InterPro" id="IPR046341">
    <property type="entry name" value="SET_dom_sf"/>
</dbReference>
<dbReference type="Gene3D" id="2.170.270.10">
    <property type="entry name" value="SET domain"/>
    <property type="match status" value="1"/>
</dbReference>
<evidence type="ECO:0000259" key="22">
    <source>
        <dbReference type="PROSITE" id="PS51058"/>
    </source>
</evidence>
<evidence type="ECO:0000256" key="12">
    <source>
        <dbReference type="ARBA" id="ARBA00023125"/>
    </source>
</evidence>
<feature type="compositionally biased region" description="Polar residues" evidence="18">
    <location>
        <begin position="395"/>
        <end position="406"/>
    </location>
</feature>
<evidence type="ECO:0000259" key="19">
    <source>
        <dbReference type="PROSITE" id="PS50016"/>
    </source>
</evidence>
<dbReference type="InterPro" id="IPR036427">
    <property type="entry name" value="Bromodomain-like_sf"/>
</dbReference>
<dbReference type="PROSITE" id="PS50280">
    <property type="entry name" value="SET"/>
    <property type="match status" value="1"/>
</dbReference>
<feature type="region of interest" description="Disordered" evidence="18">
    <location>
        <begin position="239"/>
        <end position="523"/>
    </location>
</feature>
<keyword evidence="5" id="KW-0479">Metal-binding</keyword>
<feature type="compositionally biased region" description="Polar residues" evidence="18">
    <location>
        <begin position="1845"/>
        <end position="1866"/>
    </location>
</feature>
<dbReference type="Pfam" id="PF13771">
    <property type="entry name" value="zf-HC5HC2H"/>
    <property type="match status" value="1"/>
</dbReference>
<evidence type="ECO:0000256" key="5">
    <source>
        <dbReference type="ARBA" id="ARBA00022723"/>
    </source>
</evidence>
<dbReference type="InterPro" id="IPR001965">
    <property type="entry name" value="Znf_PHD"/>
</dbReference>
<keyword evidence="6" id="KW-0677">Repeat</keyword>
<feature type="compositionally biased region" description="Basic and acidic residues" evidence="18">
    <location>
        <begin position="811"/>
        <end position="820"/>
    </location>
</feature>
<dbReference type="Pfam" id="PF05965">
    <property type="entry name" value="FYRC"/>
    <property type="match status" value="1"/>
</dbReference>
<dbReference type="CDD" id="cd19170">
    <property type="entry name" value="SET_KMT2A_2B"/>
    <property type="match status" value="1"/>
</dbReference>
<evidence type="ECO:0000256" key="18">
    <source>
        <dbReference type="SAM" id="MobiDB-lite"/>
    </source>
</evidence>
<keyword evidence="8" id="KW-0862">Zinc</keyword>
<dbReference type="PROSITE" id="PS51542">
    <property type="entry name" value="FYRN"/>
    <property type="match status" value="1"/>
</dbReference>
<dbReference type="SMART" id="SM00542">
    <property type="entry name" value="FYRC"/>
    <property type="match status" value="1"/>
</dbReference>
<dbReference type="InterPro" id="IPR001214">
    <property type="entry name" value="SET_dom"/>
</dbReference>
<dbReference type="PROSITE" id="PS51543">
    <property type="entry name" value="FYRC"/>
    <property type="match status" value="1"/>
</dbReference>
<dbReference type="OMA" id="ITEMAPF"/>
<evidence type="ECO:0000256" key="17">
    <source>
        <dbReference type="PROSITE-ProRule" id="PRU00509"/>
    </source>
</evidence>
<evidence type="ECO:0000256" key="1">
    <source>
        <dbReference type="ARBA" id="ARBA00004123"/>
    </source>
</evidence>
<dbReference type="SUPFAM" id="SSF82199">
    <property type="entry name" value="SET domain"/>
    <property type="match status" value="1"/>
</dbReference>
<feature type="compositionally biased region" description="Basic residues" evidence="18">
    <location>
        <begin position="409"/>
        <end position="425"/>
    </location>
</feature>
<evidence type="ECO:0000313" key="25">
    <source>
        <dbReference type="Proteomes" id="UP000472277"/>
    </source>
</evidence>
<evidence type="ECO:0000256" key="10">
    <source>
        <dbReference type="ARBA" id="ARBA00023015"/>
    </source>
</evidence>
<feature type="domain" description="SET" evidence="20">
    <location>
        <begin position="2318"/>
        <end position="2434"/>
    </location>
</feature>
<comment type="catalytic activity">
    <reaction evidence="16">
        <text>L-lysyl(4)-[histone H3] + S-adenosyl-L-methionine = N(6)-methyl-L-lysyl(4)-[histone H3] + S-adenosyl-L-homocysteine + H(+)</text>
        <dbReference type="Rhea" id="RHEA:60264"/>
        <dbReference type="Rhea" id="RHEA-COMP:15543"/>
        <dbReference type="Rhea" id="RHEA-COMP:15547"/>
        <dbReference type="ChEBI" id="CHEBI:15378"/>
        <dbReference type="ChEBI" id="CHEBI:29969"/>
        <dbReference type="ChEBI" id="CHEBI:57856"/>
        <dbReference type="ChEBI" id="CHEBI:59789"/>
        <dbReference type="ChEBI" id="CHEBI:61929"/>
        <dbReference type="EC" id="2.1.1.364"/>
    </reaction>
    <physiologicalReaction direction="left-to-right" evidence="16">
        <dbReference type="Rhea" id="RHEA:60265"/>
    </physiologicalReaction>
</comment>
<keyword evidence="9" id="KW-0156">Chromatin regulator</keyword>
<dbReference type="Gene3D" id="3.30.40.10">
    <property type="entry name" value="Zinc/RING finger domain, C3HC4 (zinc finger)"/>
    <property type="match status" value="4"/>
</dbReference>
<evidence type="ECO:0000313" key="24">
    <source>
        <dbReference type="Ensembl" id="ENSSTUP00000040906.1"/>
    </source>
</evidence>
<feature type="region of interest" description="Disordered" evidence="18">
    <location>
        <begin position="44"/>
        <end position="65"/>
    </location>
</feature>
<feature type="compositionally biased region" description="Polar residues" evidence="18">
    <location>
        <begin position="428"/>
        <end position="450"/>
    </location>
</feature>
<dbReference type="InterPro" id="IPR047219">
    <property type="entry name" value="KMT2A_2B_SET"/>
</dbReference>
<dbReference type="FunFam" id="2.170.270.10:FF:000004">
    <property type="entry name" value="Histone-lysine N-methyltransferase"/>
    <property type="match status" value="1"/>
</dbReference>
<dbReference type="PANTHER" id="PTHR45838">
    <property type="entry name" value="HISTONE-LYSINE-N-METHYLTRANSFERASE 2 KMT2 FAMILY MEMBER"/>
    <property type="match status" value="1"/>
</dbReference>
<feature type="domain" description="PHD-type" evidence="19">
    <location>
        <begin position="1192"/>
        <end position="1245"/>
    </location>
</feature>
<dbReference type="Pfam" id="PF00856">
    <property type="entry name" value="SET"/>
    <property type="match status" value="1"/>
</dbReference>
<accession>A0A673Z3M4</accession>
<evidence type="ECO:0000256" key="11">
    <source>
        <dbReference type="ARBA" id="ARBA00023117"/>
    </source>
</evidence>
<feature type="domain" description="Post-SET" evidence="21">
    <location>
        <begin position="2442"/>
        <end position="2458"/>
    </location>
</feature>
<dbReference type="InParanoid" id="A0A673Z3M4"/>
<feature type="compositionally biased region" description="Basic residues" evidence="18">
    <location>
        <begin position="249"/>
        <end position="278"/>
    </location>
</feature>
<keyword evidence="7 17" id="KW-0863">Zinc-finger</keyword>
<dbReference type="InterPro" id="IPR003889">
    <property type="entry name" value="FYrich_C"/>
</dbReference>
<dbReference type="FunFam" id="3.30.40.10:FF:000002">
    <property type="entry name" value="Histone-lysine N-methyltransferase"/>
    <property type="match status" value="1"/>
</dbReference>
<feature type="domain" description="CXXC-type" evidence="22">
    <location>
        <begin position="909"/>
        <end position="956"/>
    </location>
</feature>
<dbReference type="FunFam" id="3.30.40.10:FF:000071">
    <property type="entry name" value="Histone-lysine N-methyltransferase"/>
    <property type="match status" value="1"/>
</dbReference>
<dbReference type="GO" id="GO:0035097">
    <property type="term" value="C:histone methyltransferase complex"/>
    <property type="evidence" value="ECO:0007669"/>
    <property type="project" value="TreeGrafter"/>
</dbReference>
<evidence type="ECO:0000256" key="16">
    <source>
        <dbReference type="ARBA" id="ARBA00049353"/>
    </source>
</evidence>
<dbReference type="PROSITE" id="PS51058">
    <property type="entry name" value="ZF_CXXC"/>
    <property type="match status" value="1"/>
</dbReference>
<dbReference type="InterPro" id="IPR003888">
    <property type="entry name" value="FYrich_N"/>
</dbReference>
<keyword evidence="11" id="KW-0103">Bromodomain</keyword>
<dbReference type="GO" id="GO:0140945">
    <property type="term" value="F:histone H3K4 monomethyltransferase activity"/>
    <property type="evidence" value="ECO:0007669"/>
    <property type="project" value="UniProtKB-EC"/>
</dbReference>
<feature type="domain" description="PHD-type" evidence="23">
    <location>
        <begin position="1465"/>
        <end position="1567"/>
    </location>
</feature>
<evidence type="ECO:0000256" key="7">
    <source>
        <dbReference type="ARBA" id="ARBA00022771"/>
    </source>
</evidence>
<protein>
    <recommendedName>
        <fullName evidence="15">[histone H3]-lysine(4) N-methyltransferase</fullName>
        <ecNumber evidence="15">2.1.1.364</ecNumber>
    </recommendedName>
</protein>
<sequence length="2458" mass="274811">MVTEIHVPLATEPEKPIVESNDGLAFKNDDDIIGIPSFKLIKIRNPKLEGSSQSDSKGSSRKKKRSKFVWTLTLVKGKRKDTQVQGSGNTVKGTEKQRSTTELDKASLFEPSVIKSVENPEEKEATSFTTSRDAEHTHNVKSSKKKSKETSSLEEKSSLHVEVGQVTQPHPDEATQTDCGDTVGKVVPPLQIKKVSSPGKPKRSKPSFLIHQTSPVPEEKKIPVNTKVSSAILEENVFLSDTNAVPTPKARRRRLAKMSTPRKKRGSHKPWTTHKHKLQSSPNVEHPSDVPASEAEPQINEVLKTEVSTLSVSKPRRRRSSCVSVRKRPGKTQMLPEPTESPNTELAPSEQQTEEFSTLSVVSKPRRRTSSLSIRNKSKTPTSSETPITEMAPFEQQTEEVSTLSVLSKPRRRTSSLSIRKKSRKTPSETPNTEMAPSEQQTEEVSTLSVVSKPRRRTSSLSIRNNSKTPTSSETPITEMAPFEPQTEEVSTLSVVSKPRRRTSSLSIRKKSKTPTSSETPITEMASFEPQTEEISTLSVVSKSRRRRNLSLSIRKKSKTPTSSETPNIELARSEPVTLADTQPTVKVEPETQPIESGKVLLLEPPVIEKTEPRRHRSLFKHGKKKRRALIGQRQKQRQRPRGRKSVESKSPESKVPETVEEVDLKEVSSPEAASTPASSKLIGILKTKYRRKKVPNSSLQFLGTKRPRARPKTLSKQVEMDLAQQILEEQDIQDTVDDEPQSDAFDDQHGKSKYLKNIKHFIMPVVSVRSSRVIKTPQRFMDDAGMSVLPRRNSPKKGQQFGLYPRTGRKREDGTSRELTPDLPIDEEEFLNEAQLDVDLFSTQELEQETTDVSDAGGPRIKHVCRAAAVVLGQPRALVPDDMIPRLSALPLEIMRSGFAKQKSLGSFGLRSRRCGICKGCNHEEDCGECMNCLDKPKFGGPNTKRQCCVYKRCDQIEDRKARRLSGKFPRGPGKRRRHCLSVVQSSNEEVDGMEVGDSQSPSVRKQPRRCVKPRSYFDLLDYDSDLEITVGSNSASPGRRRGPGPRIQGSNVTLLGKGERGRMLVEVGWGRARFYASSYFSQNPLEQTPPSVLAALANGFDQREREPSEPTHKIGVDFKEDCDLQNVWMMGGLSILTSVPIMPPCVCLLCASKGQQEQMLYCQVCCEPFHRFCLEPTERPSEENWCCRRCKCCHICGRKNKHSKPLLECGRCQNCYHPSCLGPNYPKPNRRRKAWVCMTCIRCKSCGVTPGKSWDTEWNHDKGLCPDCTKLHDQGNYCPICFKCYEDSDYDSQMMQCATCNHWVHAKCEDLTGDLYEILSSLPESVAYSCRPCSQSQPSAWRELLHMELRAGVEKVLACLLTSTLTQHLITCSQVGDTRPYNASYHRMLNETGFSCWCLIENLTSSSFISSPLHFSIHSLSHCSGMLSHAVQPPTTEHVYAQWREREELRSRAPLGTLQTENVPRLEVKQEEEAGRLLYLGQNEWAHINCSMWSAEVFEEDNGSLMHVHSAVARGRFMRCERCNHTGATVGCCLTSCQSNYHFMCARSRNCVFQDDKKVYCYKHRDLISGKIITGQGFEVNRRMYVDFDGISLRRKFLTGLEPENINLMIEIVMFRLVFFRTSFLSTPPLRRCSRWYWSTVNPLRRCKYTFTIREVRPPVPEKPAEEMPDKGENSTIAHSPCAQSGESPGNTILDLEETRRPRRHSPHSQTRRDMSSPPQGCPTGSGLITLRTGGSMHPKASVPTSPLFPLGATDILLTSARPVGGRSASSARCPGNMTHSTSGLFPQPPWEDSVGSFPSPCLSLSPTVQHSNRPRLSFDLNQSDSVEVPHNFLASPEPEDNPVSNSTSPLRAASTRQDWGNTSSDEDMDASQVQNPAQTHVPPEVKITTNGLSADSGSPVPDQSPLSNPFKSTTRVELPATKPPPVYRPHDPSKAFNATQLAGTELDSVTLAPTEISPEARRPDATESAQAIINQAMASNYTPNRTGPRILSPSTFRNNPSLKSVVLPPGLLFEPEPAATTLSVSTPRPPRAHVRMKRVSSLSDRIEPEPPSAKEDLLVPKDSFAAVSSRAGGVRIKTPTVKGVLDLDKLKEEHLSDSETPSLPDALQLSSLLPDLKIPCGISILSGALSCSDDELLPSDEDDECPPSRDQPHLRFEIKSDDGFSVEADSIEVAWRAVIDCVQEARAGARLRQLSFSGMTGARMLGLLHDTVVFLVEQLQGARRCHSHAFRFFKQISQEEDLPVNPSGCARSEVYLRSSTFDMFNFLASQHRQLPDINPYDEEEDEVPLKSTRRATSLELPMAMRFRHLERTSKEAVGVYRSAIHGRGLFCKRNIDAQEMVIEYAGIVIRSVLTDKREKYYDGKGIGCYMFRIDDFDVVDATMHGNAARFINHSCEPNCYSRVINVEGQKHIVIFALRKIYRGEELTYDYKFPIEDPASKLNCNCGARKCRRFLN</sequence>
<dbReference type="GeneTree" id="ENSGT00940000163756"/>
<keyword evidence="25" id="KW-1185">Reference proteome</keyword>
<feature type="region of interest" description="Disordered" evidence="18">
    <location>
        <begin position="1031"/>
        <end position="1051"/>
    </location>
</feature>
<feature type="region of interest" description="Disordered" evidence="18">
    <location>
        <begin position="1833"/>
        <end position="1913"/>
    </location>
</feature>
<dbReference type="InterPro" id="IPR003616">
    <property type="entry name" value="Post-SET_dom"/>
</dbReference>
<keyword evidence="2" id="KW-0489">Methyltransferase</keyword>
<organism evidence="24 25">
    <name type="scientific">Salmo trutta</name>
    <name type="common">Brown trout</name>
    <dbReference type="NCBI Taxonomy" id="8032"/>
    <lineage>
        <taxon>Eukaryota</taxon>
        <taxon>Metazoa</taxon>
        <taxon>Chordata</taxon>
        <taxon>Craniata</taxon>
        <taxon>Vertebrata</taxon>
        <taxon>Euteleostomi</taxon>
        <taxon>Actinopterygii</taxon>
        <taxon>Neopterygii</taxon>
        <taxon>Teleostei</taxon>
        <taxon>Protacanthopterygii</taxon>
        <taxon>Salmoniformes</taxon>
        <taxon>Salmonidae</taxon>
        <taxon>Salmoninae</taxon>
        <taxon>Salmo</taxon>
    </lineage>
</organism>
<feature type="region of interest" description="Disordered" evidence="18">
    <location>
        <begin position="1662"/>
        <end position="1747"/>
    </location>
</feature>
<evidence type="ECO:0000256" key="13">
    <source>
        <dbReference type="ARBA" id="ARBA00023163"/>
    </source>
</evidence>
<comment type="subcellular location">
    <subcellularLocation>
        <location evidence="1">Nucleus</location>
    </subcellularLocation>
</comment>
<evidence type="ECO:0000259" key="23">
    <source>
        <dbReference type="PROSITE" id="PS51805"/>
    </source>
</evidence>
<feature type="region of interest" description="Disordered" evidence="18">
    <location>
        <begin position="606"/>
        <end position="678"/>
    </location>
</feature>
<dbReference type="PROSITE" id="PS50016">
    <property type="entry name" value="ZF_PHD_2"/>
    <property type="match status" value="3"/>
</dbReference>
<evidence type="ECO:0000256" key="3">
    <source>
        <dbReference type="ARBA" id="ARBA00022679"/>
    </source>
</evidence>
<keyword evidence="13" id="KW-0804">Transcription</keyword>
<dbReference type="Pfam" id="PF00628">
    <property type="entry name" value="PHD"/>
    <property type="match status" value="3"/>
</dbReference>
<keyword evidence="12" id="KW-0238">DNA-binding</keyword>
<evidence type="ECO:0000256" key="9">
    <source>
        <dbReference type="ARBA" id="ARBA00022853"/>
    </source>
</evidence>
<dbReference type="GO" id="GO:0008270">
    <property type="term" value="F:zinc ion binding"/>
    <property type="evidence" value="ECO:0007669"/>
    <property type="project" value="UniProtKB-KW"/>
</dbReference>
<dbReference type="PROSITE" id="PS51805">
    <property type="entry name" value="EPHD"/>
    <property type="match status" value="1"/>
</dbReference>
<dbReference type="Gene3D" id="1.20.920.10">
    <property type="entry name" value="Bromodomain-like"/>
    <property type="match status" value="1"/>
</dbReference>
<dbReference type="InterPro" id="IPR002857">
    <property type="entry name" value="Znf_CXXC"/>
</dbReference>
<evidence type="ECO:0000256" key="2">
    <source>
        <dbReference type="ARBA" id="ARBA00022603"/>
    </source>
</evidence>
<feature type="compositionally biased region" description="Polar residues" evidence="18">
    <location>
        <begin position="1676"/>
        <end position="1693"/>
    </location>
</feature>
<dbReference type="InterPro" id="IPR013083">
    <property type="entry name" value="Znf_RING/FYVE/PHD"/>
</dbReference>
<evidence type="ECO:0000259" key="20">
    <source>
        <dbReference type="PROSITE" id="PS50280"/>
    </source>
</evidence>
<proteinExistence type="predicted"/>
<evidence type="ECO:0000256" key="4">
    <source>
        <dbReference type="ARBA" id="ARBA00022691"/>
    </source>
</evidence>